<gene>
    <name evidence="1" type="ORF">METHB2_280004</name>
</gene>
<dbReference type="EMBL" id="CADCXN010000056">
    <property type="protein sequence ID" value="CAA9890722.1"/>
    <property type="molecule type" value="Genomic_DNA"/>
</dbReference>
<keyword evidence="2" id="KW-1185">Reference proteome</keyword>
<dbReference type="AlphaFoldDB" id="A0A8S0XSF6"/>
<name>A0A8S0XSF6_9GAMM</name>
<reference evidence="1 2" key="1">
    <citation type="submission" date="2020-02" db="EMBL/GenBank/DDBJ databases">
        <authorList>
            <person name="Hogendoorn C."/>
        </authorList>
    </citation>
    <scope>NUCLEOTIDE SEQUENCE [LARGE SCALE GENOMIC DNA]</scope>
    <source>
        <strain evidence="1">METHB21</strain>
    </source>
</reference>
<evidence type="ECO:0000313" key="2">
    <source>
        <dbReference type="Proteomes" id="UP000494216"/>
    </source>
</evidence>
<organism evidence="1 2">
    <name type="scientific">Candidatus Methylobacter favarea</name>
    <dbReference type="NCBI Taxonomy" id="2707345"/>
    <lineage>
        <taxon>Bacteria</taxon>
        <taxon>Pseudomonadati</taxon>
        <taxon>Pseudomonadota</taxon>
        <taxon>Gammaproteobacteria</taxon>
        <taxon>Methylococcales</taxon>
        <taxon>Methylococcaceae</taxon>
        <taxon>Methylobacter</taxon>
    </lineage>
</organism>
<evidence type="ECO:0000313" key="1">
    <source>
        <dbReference type="EMBL" id="CAA9890722.1"/>
    </source>
</evidence>
<sequence>MNILKMDEKESRALISNYQKLELFKTNKRVYLSPQRKIDVINDSVVEHKAVIINSDFQLVLEVTAHCQSVDYMCFQRLSCYQ</sequence>
<dbReference type="Proteomes" id="UP000494216">
    <property type="component" value="Unassembled WGS sequence"/>
</dbReference>
<proteinExistence type="predicted"/>
<comment type="caution">
    <text evidence="1">The sequence shown here is derived from an EMBL/GenBank/DDBJ whole genome shotgun (WGS) entry which is preliminary data.</text>
</comment>
<protein>
    <submittedName>
        <fullName evidence="1">Uncharacterized protein</fullName>
    </submittedName>
</protein>
<accession>A0A8S0XSF6</accession>